<name>A0ABW8GH75_9PROT</name>
<comment type="caution">
    <text evidence="2">The sequence shown here is derived from an EMBL/GenBank/DDBJ whole genome shotgun (WGS) entry which is preliminary data.</text>
</comment>
<evidence type="ECO:0000313" key="2">
    <source>
        <dbReference type="EMBL" id="MFJ5444722.1"/>
    </source>
</evidence>
<evidence type="ECO:0000259" key="1">
    <source>
        <dbReference type="Pfam" id="PF13723"/>
    </source>
</evidence>
<reference evidence="2 3" key="1">
    <citation type="submission" date="2024-11" db="EMBL/GenBank/DDBJ databases">
        <authorList>
            <person name="Kaparullina E.N."/>
            <person name="Delegan Y.A."/>
            <person name="Doronina N.V."/>
        </authorList>
    </citation>
    <scope>NUCLEOTIDE SEQUENCE [LARGE SCALE GENOMIC DNA]</scope>
    <source>
        <strain evidence="2 3">7sh_L</strain>
    </source>
</reference>
<dbReference type="Pfam" id="PF13723">
    <property type="entry name" value="Ketoacyl-synt_2"/>
    <property type="match status" value="1"/>
</dbReference>
<keyword evidence="3" id="KW-1185">Reference proteome</keyword>
<gene>
    <name evidence="2" type="ORF">ACIKP9_00620</name>
</gene>
<accession>A0ABW8GH75</accession>
<dbReference type="EMBL" id="JBIWXY010000001">
    <property type="protein sequence ID" value="MFJ5444722.1"/>
    <property type="molecule type" value="Genomic_DNA"/>
</dbReference>
<proteinExistence type="predicted"/>
<dbReference type="Proteomes" id="UP001617669">
    <property type="component" value="Unassembled WGS sequence"/>
</dbReference>
<organism evidence="2 3">
    <name type="scientific">Methylobacillus methanolivorans</name>
    <dbReference type="NCBI Taxonomy" id="1848927"/>
    <lineage>
        <taxon>Bacteria</taxon>
        <taxon>Pseudomonadati</taxon>
        <taxon>Pseudomonadota</taxon>
        <taxon>Betaproteobacteria</taxon>
        <taxon>Nitrosomonadales</taxon>
        <taxon>Methylophilaceae</taxon>
        <taxon>Methylobacillus</taxon>
    </lineage>
</organism>
<protein>
    <submittedName>
        <fullName evidence="2">Beta-ketoacyl synthase chain length factor</fullName>
    </submittedName>
</protein>
<dbReference type="RefSeq" id="WP_400877915.1">
    <property type="nucleotide sequence ID" value="NZ_JBIWXY010000001.1"/>
</dbReference>
<dbReference type="InterPro" id="IPR014030">
    <property type="entry name" value="Ketoacyl_synth_N"/>
</dbReference>
<sequence>MTPSENKTIQWSMPLASWAYWHEGMDEPPALELQFIESSLRRKLSPLAKQVLSIAHRCASAYPGCRIIFASRNGDISRTTTQLLQMLEGEPPSPTSFSMSVLNATVGAYSIATSNHAPNTAIAASASSLGFGLLEAHMQMLNQPATPILFIYADEPPPAIYQTSDADMPAHAVAMLFNVLTTHALACRITPRTEPESQQAQSMAMIDCLRHGSASWQGECRRWEWQLDEKQA</sequence>
<evidence type="ECO:0000313" key="3">
    <source>
        <dbReference type="Proteomes" id="UP001617669"/>
    </source>
</evidence>
<feature type="domain" description="Beta-ketoacyl synthase-like N-terminal" evidence="1">
    <location>
        <begin position="18"/>
        <end position="226"/>
    </location>
</feature>